<feature type="compositionally biased region" description="Acidic residues" evidence="8">
    <location>
        <begin position="1001"/>
        <end position="1026"/>
    </location>
</feature>
<dbReference type="SUPFAM" id="SSF48403">
    <property type="entry name" value="Ankyrin repeat"/>
    <property type="match status" value="1"/>
</dbReference>
<dbReference type="SUPFAM" id="SSF82708">
    <property type="entry name" value="R3H domain"/>
    <property type="match status" value="1"/>
</dbReference>
<dbReference type="InterPro" id="IPR027417">
    <property type="entry name" value="P-loop_NTPase"/>
</dbReference>
<dbReference type="InterPro" id="IPR001650">
    <property type="entry name" value="Helicase_C-like"/>
</dbReference>
<dbReference type="InterPro" id="IPR036770">
    <property type="entry name" value="Ankyrin_rpt-contain_sf"/>
</dbReference>
<dbReference type="InterPro" id="IPR007502">
    <property type="entry name" value="Helicase-assoc_dom"/>
</dbReference>
<feature type="compositionally biased region" description="Polar residues" evidence="8">
    <location>
        <begin position="1173"/>
        <end position="1196"/>
    </location>
</feature>
<feature type="domain" description="Helicase C-terminal" evidence="11">
    <location>
        <begin position="532"/>
        <end position="707"/>
    </location>
</feature>
<organism evidence="12 13">
    <name type="scientific">Daphnia pulex</name>
    <name type="common">Water flea</name>
    <dbReference type="NCBI Taxonomy" id="6669"/>
    <lineage>
        <taxon>Eukaryota</taxon>
        <taxon>Metazoa</taxon>
        <taxon>Ecdysozoa</taxon>
        <taxon>Arthropoda</taxon>
        <taxon>Crustacea</taxon>
        <taxon>Branchiopoda</taxon>
        <taxon>Diplostraca</taxon>
        <taxon>Cladocera</taxon>
        <taxon>Anomopoda</taxon>
        <taxon>Daphniidae</taxon>
        <taxon>Daphnia</taxon>
    </lineage>
</organism>
<comment type="subcellular location">
    <subcellularLocation>
        <location evidence="1">Nucleus</location>
    </subcellularLocation>
</comment>
<dbReference type="Pfam" id="PF00271">
    <property type="entry name" value="Helicase_C"/>
    <property type="match status" value="1"/>
</dbReference>
<dbReference type="GO" id="GO:0004386">
    <property type="term" value="F:helicase activity"/>
    <property type="evidence" value="ECO:0000318"/>
    <property type="project" value="GO_Central"/>
</dbReference>
<dbReference type="InterPro" id="IPR048333">
    <property type="entry name" value="HA2_WH"/>
</dbReference>
<feature type="compositionally biased region" description="Polar residues" evidence="8">
    <location>
        <begin position="1211"/>
        <end position="1220"/>
    </location>
</feature>
<dbReference type="GO" id="GO:0003723">
    <property type="term" value="F:RNA binding"/>
    <property type="evidence" value="ECO:0000318"/>
    <property type="project" value="GO_Central"/>
</dbReference>
<dbReference type="Gene3D" id="3.40.50.300">
    <property type="entry name" value="P-loop containing nucleotide triphosphate hydrolases"/>
    <property type="match status" value="2"/>
</dbReference>
<reference evidence="12 13" key="1">
    <citation type="journal article" date="2011" name="Science">
        <title>The ecoresponsive genome of Daphnia pulex.</title>
        <authorList>
            <person name="Colbourne J.K."/>
            <person name="Pfrender M.E."/>
            <person name="Gilbert D."/>
            <person name="Thomas W.K."/>
            <person name="Tucker A."/>
            <person name="Oakley T.H."/>
            <person name="Tokishita S."/>
            <person name="Aerts A."/>
            <person name="Arnold G.J."/>
            <person name="Basu M.K."/>
            <person name="Bauer D.J."/>
            <person name="Caceres C.E."/>
            <person name="Carmel L."/>
            <person name="Casola C."/>
            <person name="Choi J.H."/>
            <person name="Detter J.C."/>
            <person name="Dong Q."/>
            <person name="Dusheyko S."/>
            <person name="Eads B.D."/>
            <person name="Frohlich T."/>
            <person name="Geiler-Samerotte K.A."/>
            <person name="Gerlach D."/>
            <person name="Hatcher P."/>
            <person name="Jogdeo S."/>
            <person name="Krijgsveld J."/>
            <person name="Kriventseva E.V."/>
            <person name="Kultz D."/>
            <person name="Laforsch C."/>
            <person name="Lindquist E."/>
            <person name="Lopez J."/>
            <person name="Manak J.R."/>
            <person name="Muller J."/>
            <person name="Pangilinan J."/>
            <person name="Patwardhan R.P."/>
            <person name="Pitluck S."/>
            <person name="Pritham E.J."/>
            <person name="Rechtsteiner A."/>
            <person name="Rho M."/>
            <person name="Rogozin I.B."/>
            <person name="Sakarya O."/>
            <person name="Salamov A."/>
            <person name="Schaack S."/>
            <person name="Shapiro H."/>
            <person name="Shiga Y."/>
            <person name="Skalitzky C."/>
            <person name="Smith Z."/>
            <person name="Souvorov A."/>
            <person name="Sung W."/>
            <person name="Tang Z."/>
            <person name="Tsuchiya D."/>
            <person name="Tu H."/>
            <person name="Vos H."/>
            <person name="Wang M."/>
            <person name="Wolf Y.I."/>
            <person name="Yamagata H."/>
            <person name="Yamada T."/>
            <person name="Ye Y."/>
            <person name="Shaw J.R."/>
            <person name="Andrews J."/>
            <person name="Crease T.J."/>
            <person name="Tang H."/>
            <person name="Lucas S.M."/>
            <person name="Robertson H.M."/>
            <person name="Bork P."/>
            <person name="Koonin E.V."/>
            <person name="Zdobnov E.M."/>
            <person name="Grigoriev I.V."/>
            <person name="Lynch M."/>
            <person name="Boore J.L."/>
        </authorList>
    </citation>
    <scope>NUCLEOTIDE SEQUENCE [LARGE SCALE GENOMIC DNA]</scope>
</reference>
<dbReference type="Pfam" id="PF00270">
    <property type="entry name" value="DEAD"/>
    <property type="match status" value="1"/>
</dbReference>
<evidence type="ECO:0000256" key="6">
    <source>
        <dbReference type="ARBA" id="ARBA00022884"/>
    </source>
</evidence>
<dbReference type="PANTHER" id="PTHR18934:SF213">
    <property type="entry name" value="3'-5' RNA HELICASE YTHDC2"/>
    <property type="match status" value="1"/>
</dbReference>
<dbReference type="OrthoDB" id="6103986at2759"/>
<evidence type="ECO:0000256" key="7">
    <source>
        <dbReference type="ARBA" id="ARBA00023242"/>
    </source>
</evidence>
<evidence type="ECO:0008006" key="14">
    <source>
        <dbReference type="Google" id="ProtNLM"/>
    </source>
</evidence>
<dbReference type="CDD" id="cd17917">
    <property type="entry name" value="DEXHc_RHA-like"/>
    <property type="match status" value="1"/>
</dbReference>
<dbReference type="InParanoid" id="E9GW06"/>
<dbReference type="CDD" id="cd18791">
    <property type="entry name" value="SF2_C_RHA"/>
    <property type="match status" value="1"/>
</dbReference>
<dbReference type="GO" id="GO:0005634">
    <property type="term" value="C:nucleus"/>
    <property type="evidence" value="ECO:0007669"/>
    <property type="project" value="UniProtKB-SubCell"/>
</dbReference>
<keyword evidence="5" id="KW-0067">ATP-binding</keyword>
<dbReference type="Gene3D" id="3.30.1370.50">
    <property type="entry name" value="R3H-like domain"/>
    <property type="match status" value="1"/>
</dbReference>
<evidence type="ECO:0000259" key="10">
    <source>
        <dbReference type="PROSITE" id="PS51192"/>
    </source>
</evidence>
<gene>
    <name evidence="12" type="ORF">DAPPUDRAFT_306238</name>
</gene>
<sequence length="1426" mass="160153">MASARNRNGRNNPMPNIYESMKKGLDILLKAFRDDEEAEEYTFDASLSTEQRAYIHASAQSMGMKSKSQGKGSERRLTVTKTVVHVKNKVSKLNILPHTVERATKLLQEFPLTNEELQDVHPLQKQVANIATGQQSHADCIKYHMPIIPQPAKSSALIADRKSLPTWSHREEILNMIAQNKVVMITGDTGSGKTTQVPQYLLELFSERNEPVRIICTQPRRIAAISVAERVANERGEQLGGTVGYQIRLENRMSSKTALMFCTTGILLRTLMYQEGNLERVTHLIIDEVHERDRFVDFLLGVLKSRLPRLPKLRLILMSAALDISVFSNYFGSCPVMHVQGKCFPVAEYFLEDVLELTDHLGNSTPLEIGVWDGDDKNTKNGAVGFSRNGGQAARMSKLEKNKPSVLDSGAKLTFDSWIQEVFVLDNSDALCRLADAVMRSHMPINYKHSQTQITPLMVVAARGRIDLVNSFLQLGADPALTAGQWTAANLARSMQHHSVASALEVYQSGKAESLLQNYKFRYDEEIVNVDLVLDLLHVIEQQNSEGAVLVFLPGYDEIMNIRDRIMYNDSRFAGSGKFEVYTLHSSMQSGDQRRVFFRPPSGKRKIVLSTNLAETSITIDDIVFVIDTGKVKVKSFDALTGVSALKAEWVPQASAIQRKGRAGRCREGICYHLFSRERYESFEKYQIPEIFRVPLEELCLQSKNLAPIDLSIEQFIGQVPEAPNPHVIQRAVKIARSTLNSWQMLQWMDALDPWENVTDLGRLLLELPVEPRAGKMLLTATVLHCLDPVLTIVCCLSHRDPFLLPAEPNEKKIAAARKLELAAGTLSDHMAMLRAFNLWLAARANGKEREFCHRHFLSSAVMDVIHQLRIQILDQLRKSGFVRSFQELNTNASSWVAIKACILSGLYPQVARRCRSGKLTTRREASVKMATHLKERPSPNFRVNGWFTRKYQGKFQGDTYGGLVASLRCVTLVNTVALAIFGGHCRLSNESIKDPVFSSESEDYDDNYEDESTTDESSDESDDIEELNEGLHDLVLAEKFCQSPLPDHRKSNASKPTKKNNPKVLSEFHLDEWICLKMETNPAHQLFALRQKWQALFARRMRDPIGPELPGDKQVVDTLLNILSKEEQASGLPPSPEFLGIADVRRPNKSYASDNFRSNRRPNPRPGLESRNYCTSNPRPNTKPNSWQANQSSNDVPEGGGDKNWRANFPRNNSGTFRPNRSEVFSRGPKGKDLGNLRYKTGIADVDFLVGGTRTSASHAEGNNVEHERGQWSGNDTNRSSSMHDNGTSTYNKGWRNEVDARNGFWFSKKSKSKYQFTTGKGSTNQMPNSPRDSQPPPANRLAQSAGKSPSESQANKYPLDQPRRIVAKESAQFAQGSVPRLPRERDSEMPNQESNTNSQSSRKNRKKPQKRKDTNAAHPPTPSS</sequence>
<name>E9GW06_DAPPU</name>
<dbReference type="Pfam" id="PF21010">
    <property type="entry name" value="HA2_C"/>
    <property type="match status" value="1"/>
</dbReference>
<feature type="domain" description="Helicase ATP-binding" evidence="10">
    <location>
        <begin position="174"/>
        <end position="340"/>
    </location>
</feature>
<feature type="compositionally biased region" description="Polar residues" evidence="8">
    <location>
        <begin position="1273"/>
        <end position="1293"/>
    </location>
</feature>
<dbReference type="SMART" id="SM00490">
    <property type="entry name" value="HELICc"/>
    <property type="match status" value="1"/>
</dbReference>
<dbReference type="InterPro" id="IPR011545">
    <property type="entry name" value="DEAD/DEAH_box_helicase_dom"/>
</dbReference>
<dbReference type="SMART" id="SM00393">
    <property type="entry name" value="R3H"/>
    <property type="match status" value="1"/>
</dbReference>
<dbReference type="PROSITE" id="PS51194">
    <property type="entry name" value="HELICASE_CTER"/>
    <property type="match status" value="1"/>
</dbReference>
<dbReference type="GO" id="GO:0016787">
    <property type="term" value="F:hydrolase activity"/>
    <property type="evidence" value="ECO:0007669"/>
    <property type="project" value="UniProtKB-KW"/>
</dbReference>
<dbReference type="FunFam" id="3.40.50.300:FF:003478">
    <property type="entry name" value="ATP-dependent RNA helicase YTHDC2"/>
    <property type="match status" value="1"/>
</dbReference>
<evidence type="ECO:0000259" key="9">
    <source>
        <dbReference type="PROSITE" id="PS51061"/>
    </source>
</evidence>
<feature type="compositionally biased region" description="Polar residues" evidence="8">
    <location>
        <begin position="1391"/>
        <end position="1403"/>
    </location>
</feature>
<evidence type="ECO:0000313" key="13">
    <source>
        <dbReference type="Proteomes" id="UP000000305"/>
    </source>
</evidence>
<dbReference type="Gene3D" id="1.25.40.20">
    <property type="entry name" value="Ankyrin repeat-containing domain"/>
    <property type="match status" value="1"/>
</dbReference>
<keyword evidence="6" id="KW-0694">RNA-binding</keyword>
<dbReference type="PANTHER" id="PTHR18934">
    <property type="entry name" value="ATP-DEPENDENT RNA HELICASE"/>
    <property type="match status" value="1"/>
</dbReference>
<keyword evidence="7" id="KW-0539">Nucleus</keyword>
<dbReference type="EMBL" id="GL732569">
    <property type="protein sequence ID" value="EFX76354.1"/>
    <property type="molecule type" value="Genomic_DNA"/>
</dbReference>
<dbReference type="FunFam" id="3.30.1370.50:FF:000002">
    <property type="entry name" value="Immunoglobulin mu DNA-binding protein 2"/>
    <property type="match status" value="1"/>
</dbReference>
<dbReference type="SMART" id="SM00847">
    <property type="entry name" value="HA2"/>
    <property type="match status" value="1"/>
</dbReference>
<dbReference type="SUPFAM" id="SSF52540">
    <property type="entry name" value="P-loop containing nucleoside triphosphate hydrolases"/>
    <property type="match status" value="2"/>
</dbReference>
<evidence type="ECO:0000313" key="12">
    <source>
        <dbReference type="EMBL" id="EFX76354.1"/>
    </source>
</evidence>
<feature type="compositionally biased region" description="Polar residues" evidence="8">
    <location>
        <begin position="1317"/>
        <end position="1334"/>
    </location>
</feature>
<dbReference type="InterPro" id="IPR036867">
    <property type="entry name" value="R3H_dom_sf"/>
</dbReference>
<dbReference type="PhylomeDB" id="E9GW06"/>
<dbReference type="GO" id="GO:0003677">
    <property type="term" value="F:DNA binding"/>
    <property type="evidence" value="ECO:0007669"/>
    <property type="project" value="UniProtKB-ARBA"/>
</dbReference>
<feature type="region of interest" description="Disordered" evidence="8">
    <location>
        <begin position="997"/>
        <end position="1026"/>
    </location>
</feature>
<keyword evidence="13" id="KW-1185">Reference proteome</keyword>
<evidence type="ECO:0000256" key="4">
    <source>
        <dbReference type="ARBA" id="ARBA00022806"/>
    </source>
</evidence>
<dbReference type="GO" id="GO:0005524">
    <property type="term" value="F:ATP binding"/>
    <property type="evidence" value="ECO:0007669"/>
    <property type="project" value="UniProtKB-KW"/>
</dbReference>
<feature type="region of interest" description="Disordered" evidence="8">
    <location>
        <begin position="1256"/>
        <end position="1296"/>
    </location>
</feature>
<dbReference type="Proteomes" id="UP000000305">
    <property type="component" value="Unassembled WGS sequence"/>
</dbReference>
<dbReference type="Pfam" id="PF01424">
    <property type="entry name" value="R3H"/>
    <property type="match status" value="1"/>
</dbReference>
<evidence type="ECO:0000256" key="5">
    <source>
        <dbReference type="ARBA" id="ARBA00022840"/>
    </source>
</evidence>
<evidence type="ECO:0000256" key="8">
    <source>
        <dbReference type="SAM" id="MobiDB-lite"/>
    </source>
</evidence>
<dbReference type="eggNOG" id="KOG0920">
    <property type="taxonomic scope" value="Eukaryota"/>
</dbReference>
<proteinExistence type="predicted"/>
<evidence type="ECO:0000256" key="2">
    <source>
        <dbReference type="ARBA" id="ARBA00022741"/>
    </source>
</evidence>
<feature type="domain" description="R3H" evidence="9">
    <location>
        <begin position="19"/>
        <end position="83"/>
    </location>
</feature>
<dbReference type="Gene3D" id="1.20.120.1080">
    <property type="match status" value="1"/>
</dbReference>
<feature type="region of interest" description="Disordered" evidence="8">
    <location>
        <begin position="1150"/>
        <end position="1238"/>
    </location>
</feature>
<dbReference type="KEGG" id="dpx:DAPPUDRAFT_306238"/>
<dbReference type="InterPro" id="IPR014001">
    <property type="entry name" value="Helicase_ATP-bd"/>
</dbReference>
<dbReference type="PROSITE" id="PS51061">
    <property type="entry name" value="R3H"/>
    <property type="match status" value="1"/>
</dbReference>
<keyword evidence="2" id="KW-0547">Nucleotide-binding</keyword>
<protein>
    <recommendedName>
        <fullName evidence="14">RNA helicase</fullName>
    </recommendedName>
</protein>
<dbReference type="FunFam" id="3.40.50.300:FF:001528">
    <property type="entry name" value="ATP-dependent RNA helicase YTHDC2"/>
    <property type="match status" value="1"/>
</dbReference>
<keyword evidence="4" id="KW-0347">Helicase</keyword>
<dbReference type="Pfam" id="PF04408">
    <property type="entry name" value="WHD_HA2"/>
    <property type="match status" value="1"/>
</dbReference>
<dbReference type="SMART" id="SM00487">
    <property type="entry name" value="DEXDc"/>
    <property type="match status" value="1"/>
</dbReference>
<dbReference type="HOGENOM" id="CLU_001832_1_6_1"/>
<evidence type="ECO:0000256" key="1">
    <source>
        <dbReference type="ARBA" id="ARBA00004123"/>
    </source>
</evidence>
<evidence type="ECO:0000259" key="11">
    <source>
        <dbReference type="PROSITE" id="PS51194"/>
    </source>
</evidence>
<keyword evidence="3" id="KW-0378">Hydrolase</keyword>
<feature type="region of interest" description="Disordered" evidence="8">
    <location>
        <begin position="1317"/>
        <end position="1426"/>
    </location>
</feature>
<dbReference type="STRING" id="6669.E9GW06"/>
<accession>E9GW06</accession>
<dbReference type="PROSITE" id="PS51192">
    <property type="entry name" value="HELICASE_ATP_BIND_1"/>
    <property type="match status" value="1"/>
</dbReference>
<dbReference type="InterPro" id="IPR001374">
    <property type="entry name" value="R3H_dom"/>
</dbReference>
<dbReference type="OMA" id="EWIKRAN"/>
<evidence type="ECO:0000256" key="3">
    <source>
        <dbReference type="ARBA" id="ARBA00022801"/>
    </source>
</evidence>
<feature type="compositionally biased region" description="Polar residues" evidence="8">
    <location>
        <begin position="1343"/>
        <end position="1357"/>
    </location>
</feature>